<dbReference type="Pfam" id="PF03729">
    <property type="entry name" value="DUF308"/>
    <property type="match status" value="2"/>
</dbReference>
<keyword evidence="1" id="KW-1133">Transmembrane helix</keyword>
<evidence type="ECO:0000313" key="2">
    <source>
        <dbReference type="EMBL" id="MFC5909194.1"/>
    </source>
</evidence>
<feature type="transmembrane region" description="Helical" evidence="1">
    <location>
        <begin position="24"/>
        <end position="45"/>
    </location>
</feature>
<dbReference type="PANTHER" id="PTHR34989:SF1">
    <property type="entry name" value="PROTEIN HDED"/>
    <property type="match status" value="1"/>
</dbReference>
<keyword evidence="1" id="KW-0472">Membrane</keyword>
<evidence type="ECO:0000313" key="3">
    <source>
        <dbReference type="Proteomes" id="UP001596174"/>
    </source>
</evidence>
<name>A0ABW1G389_9ACTN</name>
<sequence length="198" mass="20950">MTPPDTGYPATDPEDLLAGVGRSWLWPLGWGVFTLVAGVIMLSWPEETLRVLAIIIGLQLLGTGLWRFVTAFSHDRADGGSRVLYILLSLLAVLAGVLVLRHQLQTVGVLALIVGAYWLIGGLVTAFVAIGSRGLPHRGLLLFLAGLGVVAGIVVLAYPVGTAVALARLLGLWLVLLGGFELIVAVAMRISSRSRPRG</sequence>
<organism evidence="2 3">
    <name type="scientific">Streptacidiphilus monticola</name>
    <dbReference type="NCBI Taxonomy" id="2161674"/>
    <lineage>
        <taxon>Bacteria</taxon>
        <taxon>Bacillati</taxon>
        <taxon>Actinomycetota</taxon>
        <taxon>Actinomycetes</taxon>
        <taxon>Kitasatosporales</taxon>
        <taxon>Streptomycetaceae</taxon>
        <taxon>Streptacidiphilus</taxon>
    </lineage>
</organism>
<dbReference type="PANTHER" id="PTHR34989">
    <property type="entry name" value="PROTEIN HDED"/>
    <property type="match status" value="1"/>
</dbReference>
<feature type="transmembrane region" description="Helical" evidence="1">
    <location>
        <begin position="82"/>
        <end position="100"/>
    </location>
</feature>
<feature type="transmembrane region" description="Helical" evidence="1">
    <location>
        <begin position="51"/>
        <end position="70"/>
    </location>
</feature>
<keyword evidence="1" id="KW-0812">Transmembrane</keyword>
<dbReference type="InterPro" id="IPR052712">
    <property type="entry name" value="Acid_resist_chaperone_HdeD"/>
</dbReference>
<reference evidence="3" key="1">
    <citation type="journal article" date="2019" name="Int. J. Syst. Evol. Microbiol.">
        <title>The Global Catalogue of Microorganisms (GCM) 10K type strain sequencing project: providing services to taxonomists for standard genome sequencing and annotation.</title>
        <authorList>
            <consortium name="The Broad Institute Genomics Platform"/>
            <consortium name="The Broad Institute Genome Sequencing Center for Infectious Disease"/>
            <person name="Wu L."/>
            <person name="Ma J."/>
        </authorList>
    </citation>
    <scope>NUCLEOTIDE SEQUENCE [LARGE SCALE GENOMIC DNA]</scope>
    <source>
        <strain evidence="3">JCM 4816</strain>
    </source>
</reference>
<protein>
    <submittedName>
        <fullName evidence="2">HdeD family acid-resistance protein</fullName>
    </submittedName>
</protein>
<feature type="transmembrane region" description="Helical" evidence="1">
    <location>
        <begin position="140"/>
        <end position="160"/>
    </location>
</feature>
<gene>
    <name evidence="2" type="ORF">ACFP3V_18470</name>
</gene>
<dbReference type="InterPro" id="IPR005325">
    <property type="entry name" value="DUF308_memb"/>
</dbReference>
<proteinExistence type="predicted"/>
<dbReference type="RefSeq" id="WP_380584777.1">
    <property type="nucleotide sequence ID" value="NZ_JBHSQJ010000075.1"/>
</dbReference>
<accession>A0ABW1G389</accession>
<comment type="caution">
    <text evidence="2">The sequence shown here is derived from an EMBL/GenBank/DDBJ whole genome shotgun (WGS) entry which is preliminary data.</text>
</comment>
<keyword evidence="3" id="KW-1185">Reference proteome</keyword>
<feature type="transmembrane region" description="Helical" evidence="1">
    <location>
        <begin position="106"/>
        <end position="128"/>
    </location>
</feature>
<feature type="transmembrane region" description="Helical" evidence="1">
    <location>
        <begin position="166"/>
        <end position="188"/>
    </location>
</feature>
<dbReference type="EMBL" id="JBHSQJ010000075">
    <property type="protein sequence ID" value="MFC5909194.1"/>
    <property type="molecule type" value="Genomic_DNA"/>
</dbReference>
<dbReference type="Proteomes" id="UP001596174">
    <property type="component" value="Unassembled WGS sequence"/>
</dbReference>
<evidence type="ECO:0000256" key="1">
    <source>
        <dbReference type="SAM" id="Phobius"/>
    </source>
</evidence>